<gene>
    <name evidence="3" type="ORF">EBO34_01320</name>
</gene>
<proteinExistence type="inferred from homology"/>
<keyword evidence="4" id="KW-1185">Reference proteome</keyword>
<evidence type="ECO:0000313" key="3">
    <source>
        <dbReference type="EMBL" id="RNA68635.1"/>
    </source>
</evidence>
<dbReference type="AlphaFoldDB" id="A0A3M7TW54"/>
<dbReference type="OrthoDB" id="9803739at2"/>
<comment type="caution">
    <text evidence="3">The sequence shown here is derived from an EMBL/GenBank/DDBJ whole genome shotgun (WGS) entry which is preliminary data.</text>
</comment>
<reference evidence="3 4" key="1">
    <citation type="submission" date="2018-10" db="EMBL/GenBank/DDBJ databases">
        <title>Bacillus Keqinensis sp. nov., a moderately halophilic bacterium isolated from a saline-alkaline lake.</title>
        <authorList>
            <person name="Wang H."/>
        </authorList>
    </citation>
    <scope>NUCLEOTIDE SEQUENCE [LARGE SCALE GENOMIC DNA]</scope>
    <source>
        <strain evidence="3 4">KQ-3</strain>
    </source>
</reference>
<evidence type="ECO:0000313" key="4">
    <source>
        <dbReference type="Proteomes" id="UP000278746"/>
    </source>
</evidence>
<dbReference type="InterPro" id="IPR001920">
    <property type="entry name" value="Asp/Glu_race"/>
</dbReference>
<name>A0A3M7TW54_9BACI</name>
<protein>
    <submittedName>
        <fullName evidence="3">Aspartate/glutamate racemase family protein</fullName>
    </submittedName>
</protein>
<dbReference type="SUPFAM" id="SSF53681">
    <property type="entry name" value="Aspartate/glutamate racemase"/>
    <property type="match status" value="2"/>
</dbReference>
<evidence type="ECO:0000256" key="2">
    <source>
        <dbReference type="ARBA" id="ARBA00023235"/>
    </source>
</evidence>
<dbReference type="PANTHER" id="PTHR21198:SF7">
    <property type="entry name" value="ASPARTATE-GLUTAMATE RACEMASE FAMILY"/>
    <property type="match status" value="1"/>
</dbReference>
<dbReference type="RefSeq" id="WP_122896161.1">
    <property type="nucleotide sequence ID" value="NZ_RHIB01000001.1"/>
</dbReference>
<accession>A0A3M7TW54</accession>
<dbReference type="EMBL" id="RHIB01000001">
    <property type="protein sequence ID" value="RNA68635.1"/>
    <property type="molecule type" value="Genomic_DNA"/>
</dbReference>
<dbReference type="GO" id="GO:0047661">
    <property type="term" value="F:amino-acid racemase activity"/>
    <property type="evidence" value="ECO:0007669"/>
    <property type="project" value="InterPro"/>
</dbReference>
<dbReference type="InterPro" id="IPR015942">
    <property type="entry name" value="Asp/Glu/hydantoin_racemase"/>
</dbReference>
<keyword evidence="2" id="KW-0413">Isomerase</keyword>
<dbReference type="PANTHER" id="PTHR21198">
    <property type="entry name" value="GLUTAMATE RACEMASE"/>
    <property type="match status" value="1"/>
</dbReference>
<evidence type="ECO:0000256" key="1">
    <source>
        <dbReference type="ARBA" id="ARBA00007847"/>
    </source>
</evidence>
<comment type="similarity">
    <text evidence="1">Belongs to the aspartate/glutamate racemases family.</text>
</comment>
<dbReference type="NCBIfam" id="TIGR00035">
    <property type="entry name" value="asp_race"/>
    <property type="match status" value="1"/>
</dbReference>
<sequence>MKTIGVIGGMSWESTHIYYRLLNENIKKRMGGLHSAECIIYSVDFAPVAKMQEESSWGEATEKLVGIARNLEKSGAEGIVISSTTMHKLASGIEDAVSIPLINIGDALAESVKLRGTDKVALLGTRYTMEESFMTDRLEQHGLQVITPEKNERELIHHIIFEELCVGKVRDTSRKRMLEVVERLYEEDVQGIILGCTELHMLINQEIVDLPIFDSTQLHVERIADFMLDGVDVR</sequence>
<organism evidence="3 4">
    <name type="scientific">Alteribacter keqinensis</name>
    <dbReference type="NCBI Taxonomy" id="2483800"/>
    <lineage>
        <taxon>Bacteria</taxon>
        <taxon>Bacillati</taxon>
        <taxon>Bacillota</taxon>
        <taxon>Bacilli</taxon>
        <taxon>Bacillales</taxon>
        <taxon>Bacillaceae</taxon>
        <taxon>Alteribacter</taxon>
    </lineage>
</organism>
<dbReference type="Proteomes" id="UP000278746">
    <property type="component" value="Unassembled WGS sequence"/>
</dbReference>
<dbReference type="InterPro" id="IPR004380">
    <property type="entry name" value="Asp_race"/>
</dbReference>
<dbReference type="Gene3D" id="3.40.50.1860">
    <property type="match status" value="2"/>
</dbReference>
<dbReference type="Pfam" id="PF01177">
    <property type="entry name" value="Asp_Glu_race"/>
    <property type="match status" value="1"/>
</dbReference>